<evidence type="ECO:0000259" key="1">
    <source>
        <dbReference type="PROSITE" id="PS50075"/>
    </source>
</evidence>
<dbReference type="Proteomes" id="UP001378188">
    <property type="component" value="Unassembled WGS sequence"/>
</dbReference>
<evidence type="ECO:0000313" key="3">
    <source>
        <dbReference type="Proteomes" id="UP001378188"/>
    </source>
</evidence>
<dbReference type="InterPro" id="IPR009081">
    <property type="entry name" value="PP-bd_ACP"/>
</dbReference>
<sequence length="89" mass="9822">MTEQAGQSLDDASLVATISELAAATTGRANLQIDRGTDLIEAEILDSLDWSVFLLDLEKRYEVTIPDEEVESRNLQVVGNLVDFIRNAK</sequence>
<accession>A0AAW9RXS7</accession>
<organism evidence="2 3">
    <name type="scientific">Microbaculum marinum</name>
    <dbReference type="NCBI Taxonomy" id="1764581"/>
    <lineage>
        <taxon>Bacteria</taxon>
        <taxon>Pseudomonadati</taxon>
        <taxon>Pseudomonadota</taxon>
        <taxon>Alphaproteobacteria</taxon>
        <taxon>Hyphomicrobiales</taxon>
        <taxon>Tepidamorphaceae</taxon>
        <taxon>Microbaculum</taxon>
    </lineage>
</organism>
<keyword evidence="3" id="KW-1185">Reference proteome</keyword>
<name>A0AAW9RXS7_9HYPH</name>
<dbReference type="AlphaFoldDB" id="A0AAW9RXS7"/>
<protein>
    <submittedName>
        <fullName evidence="2">Phosphopantetheine-binding protein</fullName>
    </submittedName>
</protein>
<evidence type="ECO:0000313" key="2">
    <source>
        <dbReference type="EMBL" id="MEJ8572396.1"/>
    </source>
</evidence>
<reference evidence="2 3" key="1">
    <citation type="submission" date="2024-02" db="EMBL/GenBank/DDBJ databases">
        <title>Genome analysis and characterization of Microbaculum marinisediminis sp. nov., isolated from marine sediment.</title>
        <authorList>
            <person name="Du Z.-J."/>
            <person name="Ye Y.-Q."/>
            <person name="Zhang Z.-R."/>
            <person name="Yuan S.-M."/>
            <person name="Zhang X.-Y."/>
        </authorList>
    </citation>
    <scope>NUCLEOTIDE SEQUENCE [LARGE SCALE GENOMIC DNA]</scope>
    <source>
        <strain evidence="2 3">SDUM1044001</strain>
    </source>
</reference>
<comment type="caution">
    <text evidence="2">The sequence shown here is derived from an EMBL/GenBank/DDBJ whole genome shotgun (WGS) entry which is preliminary data.</text>
</comment>
<dbReference type="InterPro" id="IPR036736">
    <property type="entry name" value="ACP-like_sf"/>
</dbReference>
<dbReference type="EMBL" id="JAZHOF010000005">
    <property type="protein sequence ID" value="MEJ8572396.1"/>
    <property type="molecule type" value="Genomic_DNA"/>
</dbReference>
<dbReference type="SUPFAM" id="SSF47336">
    <property type="entry name" value="ACP-like"/>
    <property type="match status" value="1"/>
</dbReference>
<dbReference type="Pfam" id="PF00550">
    <property type="entry name" value="PP-binding"/>
    <property type="match status" value="1"/>
</dbReference>
<proteinExistence type="predicted"/>
<feature type="domain" description="Carrier" evidence="1">
    <location>
        <begin position="12"/>
        <end position="89"/>
    </location>
</feature>
<gene>
    <name evidence="2" type="ORF">V3328_12975</name>
</gene>
<dbReference type="Gene3D" id="1.10.1200.10">
    <property type="entry name" value="ACP-like"/>
    <property type="match status" value="1"/>
</dbReference>
<dbReference type="RefSeq" id="WP_340330099.1">
    <property type="nucleotide sequence ID" value="NZ_JAZHOF010000005.1"/>
</dbReference>
<dbReference type="PROSITE" id="PS50075">
    <property type="entry name" value="CARRIER"/>
    <property type="match status" value="1"/>
</dbReference>